<evidence type="ECO:0000313" key="3">
    <source>
        <dbReference type="EMBL" id="KAA2219302.1"/>
    </source>
</evidence>
<keyword evidence="3" id="KW-0378">Hydrolase</keyword>
<dbReference type="PANTHER" id="PTHR42663">
    <property type="entry name" value="HYDROLASE C777.06C-RELATED-RELATED"/>
    <property type="match status" value="1"/>
</dbReference>
<dbReference type="InterPro" id="IPR001279">
    <property type="entry name" value="Metallo-B-lactamas"/>
</dbReference>
<feature type="chain" id="PRO_5022889842" evidence="1">
    <location>
        <begin position="21"/>
        <end position="317"/>
    </location>
</feature>
<sequence>MRFRCLNIAFLFLLPHLSIAQHSFVANDKEGVEVFVLGTVQDGGSPHIGCEKECCAQLFEKGDHSRKVVSLGVVDFKNNQTILIEATPDLPAQIRALREMAPFRQNDYPDGIFLTHAHIGHYGGLMYLGKEAANTKNIPVYSMPRMHRFLTENGPWGQLVATKNIRLVPIENERSVQISEQLAIVPFVVPHRDEYSETVGYKVIGPNKTLLFIPDIDKWEKWEKNIREEIKTVDYAFVDATFFDAEEINYRDISEIPHPFVIESMETFKDFSRSERNKVYFIHFNHTNPLLSPDAPQTKKVLQAGFQIARKGMAIKL</sequence>
<dbReference type="Gene3D" id="3.60.15.10">
    <property type="entry name" value="Ribonuclease Z/Hydroxyacylglutathione hydrolase-like"/>
    <property type="match status" value="1"/>
</dbReference>
<dbReference type="InterPro" id="IPR036866">
    <property type="entry name" value="RibonucZ/Hydroxyglut_hydro"/>
</dbReference>
<evidence type="ECO:0000256" key="1">
    <source>
        <dbReference type="SAM" id="SignalP"/>
    </source>
</evidence>
<evidence type="ECO:0000259" key="2">
    <source>
        <dbReference type="Pfam" id="PF12706"/>
    </source>
</evidence>
<organism evidence="3 4">
    <name type="scientific">Maribacter flavus</name>
    <dbReference type="NCBI Taxonomy" id="1658664"/>
    <lineage>
        <taxon>Bacteria</taxon>
        <taxon>Pseudomonadati</taxon>
        <taxon>Bacteroidota</taxon>
        <taxon>Flavobacteriia</taxon>
        <taxon>Flavobacteriales</taxon>
        <taxon>Flavobacteriaceae</taxon>
        <taxon>Maribacter</taxon>
    </lineage>
</organism>
<accession>A0A5B2TY76</accession>
<dbReference type="Proteomes" id="UP000323188">
    <property type="component" value="Unassembled WGS sequence"/>
</dbReference>
<dbReference type="PANTHER" id="PTHR42663:SF7">
    <property type="entry name" value="COENZYME PQQ SYNTHESIS PROTEIN B"/>
    <property type="match status" value="1"/>
</dbReference>
<dbReference type="GO" id="GO:0016787">
    <property type="term" value="F:hydrolase activity"/>
    <property type="evidence" value="ECO:0007669"/>
    <property type="project" value="UniProtKB-KW"/>
</dbReference>
<protein>
    <submittedName>
        <fullName evidence="3">MBL fold metallo-hydrolase</fullName>
    </submittedName>
</protein>
<comment type="caution">
    <text evidence="3">The sequence shown here is derived from an EMBL/GenBank/DDBJ whole genome shotgun (WGS) entry which is preliminary data.</text>
</comment>
<dbReference type="AlphaFoldDB" id="A0A5B2TY76"/>
<feature type="domain" description="Metallo-beta-lactamase" evidence="2">
    <location>
        <begin position="81"/>
        <end position="284"/>
    </location>
</feature>
<feature type="signal peptide" evidence="1">
    <location>
        <begin position="1"/>
        <end position="20"/>
    </location>
</feature>
<dbReference type="SUPFAM" id="SSF56281">
    <property type="entry name" value="Metallo-hydrolase/oxidoreductase"/>
    <property type="match status" value="1"/>
</dbReference>
<reference evidence="3 4" key="1">
    <citation type="submission" date="2019-09" db="EMBL/GenBank/DDBJ databases">
        <authorList>
            <person name="Khan S.A."/>
            <person name="Jeon C.O."/>
            <person name="Chun B.H."/>
            <person name="Jeong S.E."/>
        </authorList>
    </citation>
    <scope>NUCLEOTIDE SEQUENCE [LARGE SCALE GENOMIC DNA]</scope>
    <source>
        <strain evidence="3 4">KCTC 42508</strain>
    </source>
</reference>
<evidence type="ECO:0000313" key="4">
    <source>
        <dbReference type="Proteomes" id="UP000323188"/>
    </source>
</evidence>
<dbReference type="EMBL" id="VUOE01000001">
    <property type="protein sequence ID" value="KAA2219302.1"/>
    <property type="molecule type" value="Genomic_DNA"/>
</dbReference>
<proteinExistence type="predicted"/>
<gene>
    <name evidence="3" type="ORF">F0361_06760</name>
</gene>
<dbReference type="RefSeq" id="WP_154917759.1">
    <property type="nucleotide sequence ID" value="NZ_VUOE01000001.1"/>
</dbReference>
<name>A0A5B2TY76_9FLAO</name>
<keyword evidence="1" id="KW-0732">Signal</keyword>
<dbReference type="Pfam" id="PF12706">
    <property type="entry name" value="Lactamase_B_2"/>
    <property type="match status" value="1"/>
</dbReference>